<proteinExistence type="predicted"/>
<dbReference type="EMBL" id="JACCJB010000003">
    <property type="protein sequence ID" value="KAF6229370.1"/>
    <property type="molecule type" value="Genomic_DNA"/>
</dbReference>
<gene>
    <name evidence="1" type="ORF">HO133_007486</name>
</gene>
<sequence length="350" mass="40345">MRLVSHDKQHKVMHAVIIDFDYSSELAWYDRPKEQLLEEIKDSTDCGVDVMGRIHSVSRVCSNSHWDEIQGETYCTVERMYDLEQGKNNLIWLRGMLEYYWQNGVQDEGMIFLHKAGFITTYSNLDRRVASFAQSLRSWACSGTLGSADNPERYSLKLVHPSCPIIPNDPVFRVPLFTSRLFLFHALMHGKAIEQTMGHSAAHYKQMEEEFDVLDLTQRIYADSSEGLLGWVKDLWYQYCQFTEKDPLITLQRISINVLYAFFDWLLSVRKDRVGAVSTLQIYWNAFYLVRKNETGYQAIDPLIKSQMHGVRSKPFTCRSARSGPKKATTASSKDSFMGVGYVTSTYVTI</sequence>
<reference evidence="1 2" key="1">
    <citation type="journal article" date="2020" name="Genomics">
        <title>Complete, high-quality genomes from long-read metagenomic sequencing of two wolf lichen thalli reveals enigmatic genome architecture.</title>
        <authorList>
            <person name="McKenzie S.K."/>
            <person name="Walston R.F."/>
            <person name="Allen J.L."/>
        </authorList>
    </citation>
    <scope>NUCLEOTIDE SEQUENCE [LARGE SCALE GENOMIC DNA]</scope>
    <source>
        <strain evidence="1">WasteWater1</strain>
    </source>
</reference>
<organism evidence="1 2">
    <name type="scientific">Letharia lupina</name>
    <dbReference type="NCBI Taxonomy" id="560253"/>
    <lineage>
        <taxon>Eukaryota</taxon>
        <taxon>Fungi</taxon>
        <taxon>Dikarya</taxon>
        <taxon>Ascomycota</taxon>
        <taxon>Pezizomycotina</taxon>
        <taxon>Lecanoromycetes</taxon>
        <taxon>OSLEUM clade</taxon>
        <taxon>Lecanoromycetidae</taxon>
        <taxon>Lecanorales</taxon>
        <taxon>Lecanorineae</taxon>
        <taxon>Parmeliaceae</taxon>
        <taxon>Letharia</taxon>
    </lineage>
</organism>
<evidence type="ECO:0000313" key="2">
    <source>
        <dbReference type="Proteomes" id="UP000593566"/>
    </source>
</evidence>
<dbReference type="RefSeq" id="XP_037157012.1">
    <property type="nucleotide sequence ID" value="XM_037298377.1"/>
</dbReference>
<comment type="caution">
    <text evidence="1">The sequence shown here is derived from an EMBL/GenBank/DDBJ whole genome shotgun (WGS) entry which is preliminary data.</text>
</comment>
<dbReference type="Proteomes" id="UP000593566">
    <property type="component" value="Unassembled WGS sequence"/>
</dbReference>
<keyword evidence="2" id="KW-1185">Reference proteome</keyword>
<dbReference type="GeneID" id="59335885"/>
<dbReference type="AlphaFoldDB" id="A0A8H6FIW6"/>
<protein>
    <submittedName>
        <fullName evidence="1">Uncharacterized protein</fullName>
    </submittedName>
</protein>
<evidence type="ECO:0000313" key="1">
    <source>
        <dbReference type="EMBL" id="KAF6229370.1"/>
    </source>
</evidence>
<name>A0A8H6FIW6_9LECA</name>
<accession>A0A8H6FIW6</accession>